<dbReference type="SMART" id="SM00899">
    <property type="entry name" value="FeoA"/>
    <property type="match status" value="1"/>
</dbReference>
<reference evidence="3" key="1">
    <citation type="submission" date="2020-10" db="EMBL/GenBank/DDBJ databases">
        <authorList>
            <person name="Gilroy R."/>
        </authorList>
    </citation>
    <scope>NUCLEOTIDE SEQUENCE</scope>
    <source>
        <strain evidence="3">ChiBcolR7-354</strain>
    </source>
</reference>
<dbReference type="Pfam" id="PF04023">
    <property type="entry name" value="FeoA"/>
    <property type="match status" value="1"/>
</dbReference>
<dbReference type="AlphaFoldDB" id="A0A9D0ZDG8"/>
<dbReference type="EMBL" id="DVGA01000028">
    <property type="protein sequence ID" value="HIQ78062.1"/>
    <property type="molecule type" value="Genomic_DNA"/>
</dbReference>
<dbReference type="Proteomes" id="UP000824262">
    <property type="component" value="Unassembled WGS sequence"/>
</dbReference>
<evidence type="ECO:0000313" key="3">
    <source>
        <dbReference type="EMBL" id="HIQ78062.1"/>
    </source>
</evidence>
<sequence>MLPLSLAEPRVPQSIAKITGKDEVRRHLSELGLVVGEEVTVISSLAGNLILQVKDSRIALDRELANRIMVRG</sequence>
<dbReference type="InterPro" id="IPR008988">
    <property type="entry name" value="Transcriptional_repressor_C"/>
</dbReference>
<evidence type="ECO:0000313" key="4">
    <source>
        <dbReference type="Proteomes" id="UP000824262"/>
    </source>
</evidence>
<evidence type="ECO:0000259" key="2">
    <source>
        <dbReference type="SMART" id="SM00899"/>
    </source>
</evidence>
<dbReference type="InterPro" id="IPR053184">
    <property type="entry name" value="FeoA-like"/>
</dbReference>
<dbReference type="PANTHER" id="PTHR43151:SF1">
    <property type="entry name" value="SSR2333 PROTEIN"/>
    <property type="match status" value="1"/>
</dbReference>
<dbReference type="Gene3D" id="2.30.30.90">
    <property type="match status" value="1"/>
</dbReference>
<feature type="domain" description="Ferrous iron transporter FeoA-like" evidence="2">
    <location>
        <begin position="2"/>
        <end position="72"/>
    </location>
</feature>
<accession>A0A9D0ZDG8</accession>
<dbReference type="InterPro" id="IPR007167">
    <property type="entry name" value="Fe-transptr_FeoA-like"/>
</dbReference>
<protein>
    <submittedName>
        <fullName evidence="3">Ferrous iron transport protein A</fullName>
    </submittedName>
</protein>
<proteinExistence type="predicted"/>
<reference evidence="3" key="2">
    <citation type="journal article" date="2021" name="PeerJ">
        <title>Extensive microbial diversity within the chicken gut microbiome revealed by metagenomics and culture.</title>
        <authorList>
            <person name="Gilroy R."/>
            <person name="Ravi A."/>
            <person name="Getino M."/>
            <person name="Pursley I."/>
            <person name="Horton D.L."/>
            <person name="Alikhan N.F."/>
            <person name="Baker D."/>
            <person name="Gharbi K."/>
            <person name="Hall N."/>
            <person name="Watson M."/>
            <person name="Adriaenssens E.M."/>
            <person name="Foster-Nyarko E."/>
            <person name="Jarju S."/>
            <person name="Secka A."/>
            <person name="Antonio M."/>
            <person name="Oren A."/>
            <person name="Chaudhuri R.R."/>
            <person name="La Ragione R."/>
            <person name="Hildebrand F."/>
            <person name="Pallen M.J."/>
        </authorList>
    </citation>
    <scope>NUCLEOTIDE SEQUENCE</scope>
    <source>
        <strain evidence="3">ChiBcolR7-354</strain>
    </source>
</reference>
<comment type="caution">
    <text evidence="3">The sequence shown here is derived from an EMBL/GenBank/DDBJ whole genome shotgun (WGS) entry which is preliminary data.</text>
</comment>
<dbReference type="SUPFAM" id="SSF50037">
    <property type="entry name" value="C-terminal domain of transcriptional repressors"/>
    <property type="match status" value="1"/>
</dbReference>
<dbReference type="InterPro" id="IPR038157">
    <property type="entry name" value="FeoA_core_dom"/>
</dbReference>
<organism evidence="3 4">
    <name type="scientific">Candidatus Scatomorpha intestinavium</name>
    <dbReference type="NCBI Taxonomy" id="2840922"/>
    <lineage>
        <taxon>Bacteria</taxon>
        <taxon>Bacillati</taxon>
        <taxon>Bacillota</taxon>
        <taxon>Clostridia</taxon>
        <taxon>Eubacteriales</taxon>
        <taxon>Candidatus Scatomorpha</taxon>
    </lineage>
</organism>
<keyword evidence="1" id="KW-0408">Iron</keyword>
<evidence type="ECO:0000256" key="1">
    <source>
        <dbReference type="ARBA" id="ARBA00023004"/>
    </source>
</evidence>
<dbReference type="PANTHER" id="PTHR43151">
    <property type="entry name" value="FEOA FAMILY PROTEIN"/>
    <property type="match status" value="1"/>
</dbReference>
<name>A0A9D0ZDG8_9FIRM</name>
<gene>
    <name evidence="3" type="ORF">IAB77_02255</name>
</gene>
<dbReference type="GO" id="GO:0046914">
    <property type="term" value="F:transition metal ion binding"/>
    <property type="evidence" value="ECO:0007669"/>
    <property type="project" value="InterPro"/>
</dbReference>